<sequence>MKIIVFSDMHEKEFLTSEFVNGEKKLAEKNGEKVIFVSLGDSELSDDFIKNHFQYYVKGLADKDSQLPELTTFDLTNDGKKFTFVLQHGSKLTVNKMDLLVDSKLPVIFKDFAHTHNLPTTDVCYLFGYTHMPTYVESANNVFIVNPGSAFEPEFGSIPCFMILTFDEKLNKITNFKIKSTNILTDYDEQIQVHI</sequence>
<evidence type="ECO:0000313" key="4">
    <source>
        <dbReference type="Proteomes" id="UP000290876"/>
    </source>
</evidence>
<dbReference type="EMBL" id="LR215043">
    <property type="protein sequence ID" value="VEU78207.1"/>
    <property type="molecule type" value="Genomic_DNA"/>
</dbReference>
<evidence type="ECO:0000313" key="3">
    <source>
        <dbReference type="EMBL" id="VEU78207.1"/>
    </source>
</evidence>
<evidence type="ECO:0000256" key="1">
    <source>
        <dbReference type="ARBA" id="ARBA00008950"/>
    </source>
</evidence>
<dbReference type="InterPro" id="IPR024654">
    <property type="entry name" value="Calcineurin-like_PHP_lpxH"/>
</dbReference>
<proteinExistence type="inferred from homology"/>
<comment type="similarity">
    <text evidence="1">Belongs to the metallophosphoesterase superfamily. YfcE family.</text>
</comment>
<dbReference type="Proteomes" id="UP000290876">
    <property type="component" value="Chromosome"/>
</dbReference>
<dbReference type="Pfam" id="PF12850">
    <property type="entry name" value="Metallophos_2"/>
    <property type="match status" value="1"/>
</dbReference>
<dbReference type="OrthoDB" id="9800565at2"/>
<dbReference type="SUPFAM" id="SSF56300">
    <property type="entry name" value="Metallo-dependent phosphatases"/>
    <property type="match status" value="1"/>
</dbReference>
<protein>
    <submittedName>
        <fullName evidence="3">Phosphodiesterase, MJ0936 family</fullName>
    </submittedName>
</protein>
<dbReference type="InterPro" id="IPR029052">
    <property type="entry name" value="Metallo-depent_PP-like"/>
</dbReference>
<dbReference type="KEGG" id="mcob:NCTC10184_00436"/>
<evidence type="ECO:0000259" key="2">
    <source>
        <dbReference type="Pfam" id="PF12850"/>
    </source>
</evidence>
<gene>
    <name evidence="3" type="ORF">NCTC10184_00436</name>
</gene>
<keyword evidence="4" id="KW-1185">Reference proteome</keyword>
<feature type="domain" description="Calcineurin-like phosphoesterase" evidence="2">
    <location>
        <begin position="1"/>
        <end position="168"/>
    </location>
</feature>
<reference evidence="3 4" key="1">
    <citation type="submission" date="2019-01" db="EMBL/GenBank/DDBJ databases">
        <authorList>
            <consortium name="Pathogen Informatics"/>
        </authorList>
    </citation>
    <scope>NUCLEOTIDE SEQUENCE [LARGE SCALE GENOMIC DNA]</scope>
    <source>
        <strain evidence="3 4">NCTC10184</strain>
    </source>
</reference>
<organism evidence="3 4">
    <name type="scientific">Mycoplasmopsis columbinasalis</name>
    <dbReference type="NCBI Taxonomy" id="114880"/>
    <lineage>
        <taxon>Bacteria</taxon>
        <taxon>Bacillati</taxon>
        <taxon>Mycoplasmatota</taxon>
        <taxon>Mycoplasmoidales</taxon>
        <taxon>Metamycoplasmataceae</taxon>
        <taxon>Mycoplasmopsis</taxon>
    </lineage>
</organism>
<dbReference type="RefSeq" id="WP_129623046.1">
    <property type="nucleotide sequence ID" value="NZ_LR215043.1"/>
</dbReference>
<name>A0A449BAL5_9BACT</name>
<accession>A0A449BAL5</accession>
<dbReference type="AlphaFoldDB" id="A0A449BAL5"/>
<dbReference type="Gene3D" id="3.60.21.10">
    <property type="match status" value="1"/>
</dbReference>